<dbReference type="InterPro" id="IPR014729">
    <property type="entry name" value="Rossmann-like_a/b/a_fold"/>
</dbReference>
<gene>
    <name evidence="7" type="primary">gltX</name>
    <name evidence="10" type="ORF">HQ43_09625</name>
</gene>
<sequence length="515" mass="58412">MKNNNIDRRVRVRFAPSPTGPLHIGGARTALYNYLFARQNGGDMIIRIEDTDSHRFVPGAEDYIIEALHWLGIEIDEGIGTTPEGPHAPYRQSERRDIYRNYVGQLLSEGKAYYAFDTPEELEKYRAEIPNFQYDAQNRLSLRNSLSLTEEEVKKLIADGTQYVVRLKIEPDVDITVNDIIRGEVVINSSVLDDKVLYKSADDLPTYHLANVVDDHLMEISHVIRGEEWLPSSPLHVLLYRAFGWEDTMPQFAHLPLLLKPEGNGKLSKRDGDRLGFPVFPLLWTDPVTQAISSGYRESGYLPNAVVNFLALLGWNSGTDQEIFSMKELIDSFDLKKCSKSGAKFDYEKGKWFNHKYIQELSGRDIVLLAKAHIERANLPYDEDRLAAATEIIKDRITLLSDLPALISFFFVAPTSYDESAIKKRWKEDTLAQLQEVYSCLTSITDWKSAHLEDTLKSFITEKGFNLGGIMNPLRLSLVGALQGPHLFDILEFIGKDETLARIEKAIDTIGSLKQ</sequence>
<dbReference type="EMBL" id="JQZV01000013">
    <property type="protein sequence ID" value="KGN92259.1"/>
    <property type="molecule type" value="Genomic_DNA"/>
</dbReference>
<dbReference type="CDD" id="cd00808">
    <property type="entry name" value="GluRS_core"/>
    <property type="match status" value="1"/>
</dbReference>
<comment type="caution">
    <text evidence="7">Lacks conserved residue(s) required for the propagation of feature annotation.</text>
</comment>
<dbReference type="PRINTS" id="PR00987">
    <property type="entry name" value="TRNASYNTHGLU"/>
</dbReference>
<keyword evidence="5 7" id="KW-0648">Protein biosynthesis</keyword>
<feature type="domain" description="Glutamyl/glutaminyl-tRNA synthetase class Ib catalytic" evidence="8">
    <location>
        <begin position="10"/>
        <end position="349"/>
    </location>
</feature>
<evidence type="ECO:0000313" key="11">
    <source>
        <dbReference type="Proteomes" id="UP000030101"/>
    </source>
</evidence>
<comment type="similarity">
    <text evidence="1 7">Belongs to the class-I aminoacyl-tRNA synthetase family. Glutamate--tRNA ligase type 1 subfamily.</text>
</comment>
<evidence type="ECO:0000256" key="2">
    <source>
        <dbReference type="ARBA" id="ARBA00022598"/>
    </source>
</evidence>
<dbReference type="InterPro" id="IPR020058">
    <property type="entry name" value="Glu/Gln-tRNA-synth_Ib_cat-dom"/>
</dbReference>
<dbReference type="InterPro" id="IPR049940">
    <property type="entry name" value="GluQ/Sye"/>
</dbReference>
<dbReference type="Proteomes" id="UP000030101">
    <property type="component" value="Unassembled WGS sequence"/>
</dbReference>
<dbReference type="Gene3D" id="3.40.50.620">
    <property type="entry name" value="HUPs"/>
    <property type="match status" value="1"/>
</dbReference>
<evidence type="ECO:0000256" key="1">
    <source>
        <dbReference type="ARBA" id="ARBA00007894"/>
    </source>
</evidence>
<reference evidence="10 11" key="1">
    <citation type="submission" date="2014-08" db="EMBL/GenBank/DDBJ databases">
        <title>Porphyromonas canoris strain:OH2762 Genome sequencing.</title>
        <authorList>
            <person name="Wallis C."/>
            <person name="Deusch O."/>
            <person name="O'Flynn C."/>
            <person name="Davis I."/>
            <person name="Jospin G."/>
            <person name="Darling A.E."/>
            <person name="Coil D.A."/>
            <person name="Alexiev A."/>
            <person name="Horsfall A."/>
            <person name="Kirkwood N."/>
            <person name="Harris S."/>
            <person name="Eisen J.A."/>
        </authorList>
    </citation>
    <scope>NUCLEOTIDE SEQUENCE [LARGE SCALE GENOMIC DNA]</scope>
    <source>
        <strain evidence="11">COT-108 OH2762</strain>
    </source>
</reference>
<dbReference type="Gene3D" id="1.10.10.350">
    <property type="match status" value="1"/>
</dbReference>
<evidence type="ECO:0000256" key="3">
    <source>
        <dbReference type="ARBA" id="ARBA00022741"/>
    </source>
</evidence>
<feature type="domain" description="Aminoacyl-tRNA synthetase class I anticodon-binding" evidence="9">
    <location>
        <begin position="381"/>
        <end position="507"/>
    </location>
</feature>
<evidence type="ECO:0000256" key="5">
    <source>
        <dbReference type="ARBA" id="ARBA00022917"/>
    </source>
</evidence>
<dbReference type="InterPro" id="IPR045462">
    <property type="entry name" value="aa-tRNA-synth_I_cd-bd"/>
</dbReference>
<dbReference type="HAMAP" id="MF_00022">
    <property type="entry name" value="Glu_tRNA_synth_type1"/>
    <property type="match status" value="1"/>
</dbReference>
<feature type="short sequence motif" description="'KMSKS' region" evidence="7">
    <location>
        <begin position="266"/>
        <end position="270"/>
    </location>
</feature>
<name>A0ABR4XKR0_9PORP</name>
<dbReference type="NCBIfam" id="TIGR00464">
    <property type="entry name" value="gltX_bact"/>
    <property type="match status" value="1"/>
</dbReference>
<dbReference type="EC" id="6.1.1.17" evidence="7"/>
<evidence type="ECO:0000256" key="6">
    <source>
        <dbReference type="ARBA" id="ARBA00023146"/>
    </source>
</evidence>
<comment type="catalytic activity">
    <reaction evidence="7">
        <text>tRNA(Glu) + L-glutamate + ATP = L-glutamyl-tRNA(Glu) + AMP + diphosphate</text>
        <dbReference type="Rhea" id="RHEA:23540"/>
        <dbReference type="Rhea" id="RHEA-COMP:9663"/>
        <dbReference type="Rhea" id="RHEA-COMP:9680"/>
        <dbReference type="ChEBI" id="CHEBI:29985"/>
        <dbReference type="ChEBI" id="CHEBI:30616"/>
        <dbReference type="ChEBI" id="CHEBI:33019"/>
        <dbReference type="ChEBI" id="CHEBI:78442"/>
        <dbReference type="ChEBI" id="CHEBI:78520"/>
        <dbReference type="ChEBI" id="CHEBI:456215"/>
        <dbReference type="EC" id="6.1.1.17"/>
    </reaction>
</comment>
<keyword evidence="4 7" id="KW-0067">ATP-binding</keyword>
<evidence type="ECO:0000259" key="8">
    <source>
        <dbReference type="Pfam" id="PF00749"/>
    </source>
</evidence>
<dbReference type="InterPro" id="IPR004527">
    <property type="entry name" value="Glu-tRNA-ligase_bac/mito"/>
</dbReference>
<evidence type="ECO:0000256" key="4">
    <source>
        <dbReference type="ARBA" id="ARBA00022840"/>
    </source>
</evidence>
<protein>
    <recommendedName>
        <fullName evidence="7">Glutamate--tRNA ligase</fullName>
        <ecNumber evidence="7">6.1.1.17</ecNumber>
    </recommendedName>
    <alternativeName>
        <fullName evidence="7">Glutamyl-tRNA synthetase</fullName>
        <shortName evidence="7">GluRS</shortName>
    </alternativeName>
</protein>
<organism evidence="10 11">
    <name type="scientific">Porphyromonas canoris</name>
    <dbReference type="NCBI Taxonomy" id="36875"/>
    <lineage>
        <taxon>Bacteria</taxon>
        <taxon>Pseudomonadati</taxon>
        <taxon>Bacteroidota</taxon>
        <taxon>Bacteroidia</taxon>
        <taxon>Bacteroidales</taxon>
        <taxon>Porphyromonadaceae</taxon>
        <taxon>Porphyromonas</taxon>
    </lineage>
</organism>
<dbReference type="PANTHER" id="PTHR43311">
    <property type="entry name" value="GLUTAMATE--TRNA LIGASE"/>
    <property type="match status" value="1"/>
</dbReference>
<comment type="caution">
    <text evidence="10">The sequence shown here is derived from an EMBL/GenBank/DDBJ whole genome shotgun (WGS) entry which is preliminary data.</text>
</comment>
<comment type="subunit">
    <text evidence="7">Monomer.</text>
</comment>
<accession>A0ABR4XKR0</accession>
<keyword evidence="2 7" id="KW-0436">Ligase</keyword>
<evidence type="ECO:0000313" key="10">
    <source>
        <dbReference type="EMBL" id="KGN92259.1"/>
    </source>
</evidence>
<dbReference type="Pfam" id="PF19269">
    <property type="entry name" value="Anticodon_2"/>
    <property type="match status" value="1"/>
</dbReference>
<dbReference type="PANTHER" id="PTHR43311:SF2">
    <property type="entry name" value="GLUTAMATE--TRNA LIGASE, MITOCHONDRIAL-RELATED"/>
    <property type="match status" value="1"/>
</dbReference>
<dbReference type="InterPro" id="IPR008925">
    <property type="entry name" value="aa_tRNA-synth_I_cd-bd_sf"/>
</dbReference>
<feature type="short sequence motif" description="'HIGH' region" evidence="7">
    <location>
        <begin position="16"/>
        <end position="26"/>
    </location>
</feature>
<dbReference type="InterPro" id="IPR020751">
    <property type="entry name" value="aa-tRNA-synth_I_codon-bd_sub2"/>
</dbReference>
<dbReference type="SUPFAM" id="SSF52374">
    <property type="entry name" value="Nucleotidylyl transferase"/>
    <property type="match status" value="1"/>
</dbReference>
<dbReference type="SUPFAM" id="SSF48163">
    <property type="entry name" value="An anticodon-binding domain of class I aminoacyl-tRNA synthetases"/>
    <property type="match status" value="1"/>
</dbReference>
<evidence type="ECO:0000256" key="7">
    <source>
        <dbReference type="HAMAP-Rule" id="MF_00022"/>
    </source>
</evidence>
<dbReference type="InterPro" id="IPR000924">
    <property type="entry name" value="Glu/Gln-tRNA-synth"/>
</dbReference>
<dbReference type="InterPro" id="IPR001412">
    <property type="entry name" value="aa-tRNA-synth_I_CS"/>
</dbReference>
<keyword evidence="11" id="KW-1185">Reference proteome</keyword>
<keyword evidence="3 7" id="KW-0547">Nucleotide-binding</keyword>
<keyword evidence="7" id="KW-0963">Cytoplasm</keyword>
<dbReference type="Pfam" id="PF00749">
    <property type="entry name" value="tRNA-synt_1c"/>
    <property type="match status" value="1"/>
</dbReference>
<dbReference type="PROSITE" id="PS00178">
    <property type="entry name" value="AA_TRNA_LIGASE_I"/>
    <property type="match status" value="1"/>
</dbReference>
<dbReference type="RefSeq" id="WP_036792488.1">
    <property type="nucleotide sequence ID" value="NZ_JQZV01000013.1"/>
</dbReference>
<feature type="binding site" evidence="7">
    <location>
        <position position="269"/>
    </location>
    <ligand>
        <name>ATP</name>
        <dbReference type="ChEBI" id="CHEBI:30616"/>
    </ligand>
</feature>
<keyword evidence="6 7" id="KW-0030">Aminoacyl-tRNA synthetase</keyword>
<comment type="function">
    <text evidence="7">Catalyzes the attachment of glutamate to tRNA(Glu) in a two-step reaction: glutamate is first activated by ATP to form Glu-AMP and then transferred to the acceptor end of tRNA(Glu).</text>
</comment>
<evidence type="ECO:0000259" key="9">
    <source>
        <dbReference type="Pfam" id="PF19269"/>
    </source>
</evidence>
<proteinExistence type="inferred from homology"/>
<comment type="subcellular location">
    <subcellularLocation>
        <location evidence="7">Cytoplasm</location>
    </subcellularLocation>
</comment>
<dbReference type="InterPro" id="IPR033910">
    <property type="entry name" value="GluRS_core"/>
</dbReference>